<feature type="transmembrane region" description="Helical" evidence="1">
    <location>
        <begin position="152"/>
        <end position="171"/>
    </location>
</feature>
<feature type="transmembrane region" description="Helical" evidence="1">
    <location>
        <begin position="57"/>
        <end position="88"/>
    </location>
</feature>
<evidence type="ECO:0000313" key="2">
    <source>
        <dbReference type="EMBL" id="SFS46099.1"/>
    </source>
</evidence>
<keyword evidence="1" id="KW-0472">Membrane</keyword>
<evidence type="ECO:0000256" key="1">
    <source>
        <dbReference type="SAM" id="Phobius"/>
    </source>
</evidence>
<dbReference type="OrthoDB" id="204671at2157"/>
<organism evidence="2 3">
    <name type="scientific">Halostagnicola kamekurae</name>
    <dbReference type="NCBI Taxonomy" id="619731"/>
    <lineage>
        <taxon>Archaea</taxon>
        <taxon>Methanobacteriati</taxon>
        <taxon>Methanobacteriota</taxon>
        <taxon>Stenosarchaea group</taxon>
        <taxon>Halobacteria</taxon>
        <taxon>Halobacteriales</taxon>
        <taxon>Natrialbaceae</taxon>
        <taxon>Halostagnicola</taxon>
    </lineage>
</organism>
<gene>
    <name evidence="2" type="ORF">SAMN04488556_0911</name>
</gene>
<keyword evidence="1" id="KW-0812">Transmembrane</keyword>
<dbReference type="AlphaFoldDB" id="A0A1I6Q0T4"/>
<keyword evidence="1" id="KW-1133">Transmembrane helix</keyword>
<dbReference type="RefSeq" id="WP_175507091.1">
    <property type="nucleotide sequence ID" value="NZ_FOZS01000001.1"/>
</dbReference>
<dbReference type="Proteomes" id="UP000199199">
    <property type="component" value="Unassembled WGS sequence"/>
</dbReference>
<evidence type="ECO:0000313" key="3">
    <source>
        <dbReference type="Proteomes" id="UP000199199"/>
    </source>
</evidence>
<proteinExistence type="predicted"/>
<evidence type="ECO:0008006" key="4">
    <source>
        <dbReference type="Google" id="ProtNLM"/>
    </source>
</evidence>
<sequence length="184" mass="19356">MMATTHVFAGLAVVAPVAYAGPELAAPLAVGAICGGLAPDFDLFLEHRRTFHAPVLGAPLAALGIVVALLVPAAITAALAAAAVAAWLHSASDALGGGPEMDPWTHRSERAVYDHVRSTWIRPRRWIRYDGAPEDAALAVGLAVPGLLVFDGWVSAVIVVGIAVSVAYALVRRRLVEWTPEWLE</sequence>
<protein>
    <recommendedName>
        <fullName evidence="4">LexA-binding, inner membrane-associated hydrolase</fullName>
    </recommendedName>
</protein>
<name>A0A1I6Q0T4_9EURY</name>
<dbReference type="EMBL" id="FOZS01000001">
    <property type="protein sequence ID" value="SFS46099.1"/>
    <property type="molecule type" value="Genomic_DNA"/>
</dbReference>
<accession>A0A1I6Q0T4</accession>
<keyword evidence="3" id="KW-1185">Reference proteome</keyword>
<reference evidence="3" key="1">
    <citation type="submission" date="2016-10" db="EMBL/GenBank/DDBJ databases">
        <authorList>
            <person name="Varghese N."/>
            <person name="Submissions S."/>
        </authorList>
    </citation>
    <scope>NUCLEOTIDE SEQUENCE [LARGE SCALE GENOMIC DNA]</scope>
    <source>
        <strain evidence="3">DSM 22427</strain>
    </source>
</reference>